<feature type="domain" description="Glycosyl hydrolase family 32 C-terminal" evidence="6">
    <location>
        <begin position="409"/>
        <end position="603"/>
    </location>
</feature>
<dbReference type="CDD" id="cd18624">
    <property type="entry name" value="GH32_Fruct1-like"/>
    <property type="match status" value="1"/>
</dbReference>
<keyword evidence="2 4" id="KW-0378">Hydrolase</keyword>
<accession>A0A8T0G5Z6</accession>
<dbReference type="AlphaFoldDB" id="A0A8T0G5Z6"/>
<dbReference type="Proteomes" id="UP000822688">
    <property type="component" value="Chromosome 12"/>
</dbReference>
<dbReference type="PROSITE" id="PS00609">
    <property type="entry name" value="GLYCOSYL_HYDROL_F32"/>
    <property type="match status" value="1"/>
</dbReference>
<dbReference type="Gene3D" id="2.115.10.20">
    <property type="entry name" value="Glycosyl hydrolase domain, family 43"/>
    <property type="match status" value="1"/>
</dbReference>
<dbReference type="SUPFAM" id="SSF49899">
    <property type="entry name" value="Concanavalin A-like lectins/glucanases"/>
    <property type="match status" value="1"/>
</dbReference>
<dbReference type="Pfam" id="PF08244">
    <property type="entry name" value="Glyco_hydro_32C"/>
    <property type="match status" value="1"/>
</dbReference>
<comment type="similarity">
    <text evidence="1 4">Belongs to the glycosyl hydrolase 32 family.</text>
</comment>
<dbReference type="InterPro" id="IPR018053">
    <property type="entry name" value="Glyco_hydro_32_AS"/>
</dbReference>
<dbReference type="SUPFAM" id="SSF75005">
    <property type="entry name" value="Arabinanase/levansucrase/invertase"/>
    <property type="match status" value="1"/>
</dbReference>
<evidence type="ECO:0000259" key="6">
    <source>
        <dbReference type="Pfam" id="PF08244"/>
    </source>
</evidence>
<dbReference type="Pfam" id="PF00251">
    <property type="entry name" value="Glyco_hydro_32N"/>
    <property type="match status" value="1"/>
</dbReference>
<keyword evidence="8" id="KW-1185">Reference proteome</keyword>
<dbReference type="SMART" id="SM00640">
    <property type="entry name" value="Glyco_32"/>
    <property type="match status" value="1"/>
</dbReference>
<dbReference type="InterPro" id="IPR023296">
    <property type="entry name" value="Glyco_hydro_beta-prop_sf"/>
</dbReference>
<feature type="domain" description="Glycosyl hydrolase family 32 N-terminal" evidence="5">
    <location>
        <begin position="83"/>
        <end position="406"/>
    </location>
</feature>
<dbReference type="InterPro" id="IPR050551">
    <property type="entry name" value="Fructan_Metab_Enzymes"/>
</dbReference>
<evidence type="ECO:0000259" key="5">
    <source>
        <dbReference type="Pfam" id="PF00251"/>
    </source>
</evidence>
<dbReference type="InterPro" id="IPR013320">
    <property type="entry name" value="ConA-like_dom_sf"/>
</dbReference>
<evidence type="ECO:0000256" key="4">
    <source>
        <dbReference type="RuleBase" id="RU362110"/>
    </source>
</evidence>
<proteinExistence type="inferred from homology"/>
<dbReference type="InterPro" id="IPR013189">
    <property type="entry name" value="Glyco_hydro_32_C"/>
</dbReference>
<reference evidence="7" key="1">
    <citation type="submission" date="2020-06" db="EMBL/GenBank/DDBJ databases">
        <title>WGS assembly of Ceratodon purpureus strain R40.</title>
        <authorList>
            <person name="Carey S.B."/>
            <person name="Jenkins J."/>
            <person name="Shu S."/>
            <person name="Lovell J.T."/>
            <person name="Sreedasyam A."/>
            <person name="Maumus F."/>
            <person name="Tiley G.P."/>
            <person name="Fernandez-Pozo N."/>
            <person name="Barry K."/>
            <person name="Chen C."/>
            <person name="Wang M."/>
            <person name="Lipzen A."/>
            <person name="Daum C."/>
            <person name="Saski C.A."/>
            <person name="Payton A.C."/>
            <person name="Mcbreen J.C."/>
            <person name="Conrad R.E."/>
            <person name="Kollar L.M."/>
            <person name="Olsson S."/>
            <person name="Huttunen S."/>
            <person name="Landis J.B."/>
            <person name="Wickett N.J."/>
            <person name="Johnson M.G."/>
            <person name="Rensing S.A."/>
            <person name="Grimwood J."/>
            <person name="Schmutz J."/>
            <person name="Mcdaniel S.F."/>
        </authorList>
    </citation>
    <scope>NUCLEOTIDE SEQUENCE</scope>
    <source>
        <strain evidence="7">R40</strain>
    </source>
</reference>
<name>A0A8T0G5Z6_CERPU</name>
<evidence type="ECO:0000256" key="2">
    <source>
        <dbReference type="ARBA" id="ARBA00022801"/>
    </source>
</evidence>
<evidence type="ECO:0008006" key="9">
    <source>
        <dbReference type="Google" id="ProtNLM"/>
    </source>
</evidence>
<dbReference type="PANTHER" id="PTHR31953">
    <property type="entry name" value="BETA-FRUCTOFURANOSIDASE, INSOLUBLE ISOENZYME CWINV1-RELATED"/>
    <property type="match status" value="1"/>
</dbReference>
<evidence type="ECO:0000256" key="3">
    <source>
        <dbReference type="ARBA" id="ARBA00023295"/>
    </source>
</evidence>
<evidence type="ECO:0000313" key="7">
    <source>
        <dbReference type="EMBL" id="KAG0553847.1"/>
    </source>
</evidence>
<evidence type="ECO:0000256" key="1">
    <source>
        <dbReference type="ARBA" id="ARBA00009902"/>
    </source>
</evidence>
<dbReference type="Gene3D" id="2.60.120.560">
    <property type="entry name" value="Exo-inulinase, domain 1"/>
    <property type="match status" value="1"/>
</dbReference>
<dbReference type="FunFam" id="2.115.10.20:FF:000001">
    <property type="entry name" value="Beta-fructofuranosidase, insoluble isoenzyme CWINV1"/>
    <property type="match status" value="1"/>
</dbReference>
<dbReference type="GO" id="GO:0004553">
    <property type="term" value="F:hydrolase activity, hydrolyzing O-glycosyl compounds"/>
    <property type="evidence" value="ECO:0007669"/>
    <property type="project" value="InterPro"/>
</dbReference>
<protein>
    <recommendedName>
        <fullName evidence="9">Beta-fructofuranosidase</fullName>
    </recommendedName>
</protein>
<evidence type="ECO:0000313" key="8">
    <source>
        <dbReference type="Proteomes" id="UP000822688"/>
    </source>
</evidence>
<dbReference type="InterPro" id="IPR001362">
    <property type="entry name" value="Glyco_hydro_32"/>
</dbReference>
<dbReference type="GO" id="GO:0005975">
    <property type="term" value="P:carbohydrate metabolic process"/>
    <property type="evidence" value="ECO:0007669"/>
    <property type="project" value="InterPro"/>
</dbReference>
<dbReference type="EMBL" id="CM026433">
    <property type="protein sequence ID" value="KAG0553847.1"/>
    <property type="molecule type" value="Genomic_DNA"/>
</dbReference>
<keyword evidence="3 4" id="KW-0326">Glycosidase</keyword>
<dbReference type="InterPro" id="IPR013148">
    <property type="entry name" value="Glyco_hydro_32_N"/>
</dbReference>
<organism evidence="7 8">
    <name type="scientific">Ceratodon purpureus</name>
    <name type="common">Fire moss</name>
    <name type="synonym">Dicranum purpureum</name>
    <dbReference type="NCBI Taxonomy" id="3225"/>
    <lineage>
        <taxon>Eukaryota</taxon>
        <taxon>Viridiplantae</taxon>
        <taxon>Streptophyta</taxon>
        <taxon>Embryophyta</taxon>
        <taxon>Bryophyta</taxon>
        <taxon>Bryophytina</taxon>
        <taxon>Bryopsida</taxon>
        <taxon>Dicranidae</taxon>
        <taxon>Pseudoditrichales</taxon>
        <taxon>Ditrichaceae</taxon>
        <taxon>Ceratodon</taxon>
    </lineage>
</organism>
<gene>
    <name evidence="7" type="ORF">KC19_12G043700</name>
</gene>
<sequence>MAAIDIQPWLGLGTHLSSSSGRQWKFMRCAGVAAFLVLASLPECWMLPAAPGGNWTSSRVKVADEDGDDPSTVVDQPHRTRFHFQPQKNWMNDPNGLMYYKGYYHLFYQYNPTAPTWGNIVWGHAVSTDLLRWHYLEPAMKGDHWYDERGVWSGSATLLEDGSPVLLYTGESVNMTQVQNMAIPANKSDPLLLHWLKVPHNPVLVAPPGYNASEFRDPTTAWQGSDGMWRLLVGANTGIRGIVGTALLFKSKDFYKWQFANRPLHSVAGTGMWECPDFYPVLTEGMNGLEVSSENGGSPVKHVLKISSDDLKHDYYSVGVYNSETDTYEPAIHRLDTGIGLRYDYGKFYASKSFFDPSTNRRILLGWSNESDSIQDDITKGWSSIQAIPRKVWLDSVSRTDLLQWPVEEVESLRQNRLVKENIVLPPGSTYHLSEVMGSQLDIELLFLKPNLTQEPIPPELLAQNVACSTSGASVRGIYGPFGISVLATPNLEEHTAVFFSFVHSRRTGWKTIVCSDQSRSSLDNDIDMTSYGSFVRVYDNEDLLSLRILVDHSVVETFAQGGRTVITSRVYPQRAVNDFATIHLFNNSTRLHVVSQSVTVWNMESVQLSSFTTATET</sequence>
<comment type="caution">
    <text evidence="7">The sequence shown here is derived from an EMBL/GenBank/DDBJ whole genome shotgun (WGS) entry which is preliminary data.</text>
</comment>